<dbReference type="InterPro" id="IPR010610">
    <property type="entry name" value="EryCIII-like_C"/>
</dbReference>
<dbReference type="SUPFAM" id="SSF53756">
    <property type="entry name" value="UDP-Glycosyltransferase/glycogen phosphorylase"/>
    <property type="match status" value="1"/>
</dbReference>
<name>A0A0D1EHM4_9RHOB</name>
<dbReference type="CDD" id="cd03784">
    <property type="entry name" value="GT1_Gtf-like"/>
    <property type="match status" value="1"/>
</dbReference>
<reference evidence="2 3" key="1">
    <citation type="submission" date="2015-02" db="EMBL/GenBank/DDBJ databases">
        <title>Genome Sequence of Jannaschia aquimarina DSM28248, a member of the Roseobacter clade.</title>
        <authorList>
            <person name="Voget S."/>
            <person name="Daniel R."/>
        </authorList>
    </citation>
    <scope>NUCLEOTIDE SEQUENCE [LARGE SCALE GENOMIC DNA]</scope>
    <source>
        <strain evidence="2 3">GSW-M26</strain>
    </source>
</reference>
<keyword evidence="2" id="KW-0328">Glycosyltransferase</keyword>
<dbReference type="EC" id="2.4.1.278" evidence="2"/>
<dbReference type="GO" id="GO:0008194">
    <property type="term" value="F:UDP-glycosyltransferase activity"/>
    <property type="evidence" value="ECO:0007669"/>
    <property type="project" value="InterPro"/>
</dbReference>
<dbReference type="GO" id="GO:0017000">
    <property type="term" value="P:antibiotic biosynthetic process"/>
    <property type="evidence" value="ECO:0007669"/>
    <property type="project" value="UniProtKB-ARBA"/>
</dbReference>
<proteinExistence type="predicted"/>
<evidence type="ECO:0000313" key="2">
    <source>
        <dbReference type="EMBL" id="KIT17179.1"/>
    </source>
</evidence>
<evidence type="ECO:0000313" key="3">
    <source>
        <dbReference type="Proteomes" id="UP000032232"/>
    </source>
</evidence>
<keyword evidence="3" id="KW-1185">Reference proteome</keyword>
<comment type="caution">
    <text evidence="2">The sequence shown here is derived from an EMBL/GenBank/DDBJ whole genome shotgun (WGS) entry which is preliminary data.</text>
</comment>
<gene>
    <name evidence="2" type="primary">eryCIII</name>
    <name evidence="2" type="ORF">jaqu_09090</name>
</gene>
<dbReference type="Proteomes" id="UP000032232">
    <property type="component" value="Unassembled WGS sequence"/>
</dbReference>
<protein>
    <submittedName>
        <fullName evidence="2">EryCIII protein</fullName>
        <ecNumber evidence="2">2.4.1.278</ecNumber>
    </submittedName>
</protein>
<dbReference type="Pfam" id="PF06722">
    <property type="entry name" value="EryCIII-like_C"/>
    <property type="match status" value="1"/>
</dbReference>
<dbReference type="EMBL" id="JYFE01000020">
    <property type="protein sequence ID" value="KIT17179.1"/>
    <property type="molecule type" value="Genomic_DNA"/>
</dbReference>
<dbReference type="InterPro" id="IPR050426">
    <property type="entry name" value="Glycosyltransferase_28"/>
</dbReference>
<accession>A0A0D1EHM4</accession>
<dbReference type="PATRIC" id="fig|935700.4.peg.951"/>
<dbReference type="AlphaFoldDB" id="A0A0D1EHM4"/>
<sequence length="451" mass="47926">MNDPGRTPLLQWSGVRRLPGLEGRIPGSGRCAIVLSTVGSLGDLYPVLSIARAIEMTGIEVRLALSPDDCEAARSWGLLAHPIGPTRAEVCSRLDVSEDQIAAAVLRDPGPMVRDVLIPMLPALVAQIRPLMDGASTVAATTFALHAPLAAEQASLPFVPLILQPMMLFSAQDPPRAGAFRLARQDPGRIGALWNRGLMAMARAELRRRHSEDLSATRARLGLGSQPGTPLLDHGAHVPLRLGLWDEEFAPRPADVPKDLKVVGFPPSPLGDLPHDVVRWIEAGPRPLVVTLGSIAQGLGGSGFWSDAAALARRMGLRAVLLHGKAEAPEGLDLLRLRYAAHGDLFPRAAAIIHHGGIGTSAEALRSGRPQLVVPVGGDQPDNAARLVRMGVAATMPVRQFTPERAHAALNGLLDRFDYRAAQDLGDRIAARNGAGQAALHLARVALTTTR</sequence>
<dbReference type="RefSeq" id="WP_052500773.1">
    <property type="nucleotide sequence ID" value="NZ_FZPF01000007.1"/>
</dbReference>
<organism evidence="2 3">
    <name type="scientific">Jannaschia aquimarina</name>
    <dbReference type="NCBI Taxonomy" id="935700"/>
    <lineage>
        <taxon>Bacteria</taxon>
        <taxon>Pseudomonadati</taxon>
        <taxon>Pseudomonadota</taxon>
        <taxon>Alphaproteobacteria</taxon>
        <taxon>Rhodobacterales</taxon>
        <taxon>Roseobacteraceae</taxon>
        <taxon>Jannaschia</taxon>
    </lineage>
</organism>
<evidence type="ECO:0000259" key="1">
    <source>
        <dbReference type="Pfam" id="PF06722"/>
    </source>
</evidence>
<dbReference type="PANTHER" id="PTHR48050:SF13">
    <property type="entry name" value="STEROL 3-BETA-GLUCOSYLTRANSFERASE UGT80A2"/>
    <property type="match status" value="1"/>
</dbReference>
<dbReference type="PANTHER" id="PTHR48050">
    <property type="entry name" value="STEROL 3-BETA-GLUCOSYLTRANSFERASE"/>
    <property type="match status" value="1"/>
</dbReference>
<dbReference type="OrthoDB" id="9805366at2"/>
<feature type="domain" description="Erythromycin biosynthesis protein CIII-like C-terminal" evidence="1">
    <location>
        <begin position="341"/>
        <end position="428"/>
    </location>
</feature>
<dbReference type="GO" id="GO:0016758">
    <property type="term" value="F:hexosyltransferase activity"/>
    <property type="evidence" value="ECO:0007669"/>
    <property type="project" value="UniProtKB-ARBA"/>
</dbReference>
<dbReference type="InterPro" id="IPR002213">
    <property type="entry name" value="UDP_glucos_trans"/>
</dbReference>
<dbReference type="Gene3D" id="3.40.50.2000">
    <property type="entry name" value="Glycogen Phosphorylase B"/>
    <property type="match status" value="2"/>
</dbReference>
<keyword evidence="2" id="KW-0808">Transferase</keyword>
<dbReference type="STRING" id="935700.jaqu_09090"/>